<evidence type="ECO:0000259" key="19">
    <source>
        <dbReference type="Pfam" id="PF02875"/>
    </source>
</evidence>
<dbReference type="Gene3D" id="3.40.1190.10">
    <property type="entry name" value="Mur-like, catalytic domain"/>
    <property type="match status" value="1"/>
</dbReference>
<keyword evidence="13 17" id="KW-0961">Cell wall biogenesis/degradation</keyword>
<evidence type="ECO:0000256" key="2">
    <source>
        <dbReference type="ARBA" id="ARBA00004496"/>
    </source>
</evidence>
<dbReference type="InterPro" id="IPR005762">
    <property type="entry name" value="MurD"/>
</dbReference>
<feature type="domain" description="Mur ligase C-terminal" evidence="19">
    <location>
        <begin position="313"/>
        <end position="427"/>
    </location>
</feature>
<dbReference type="Proteomes" id="UP001142078">
    <property type="component" value="Unassembled WGS sequence"/>
</dbReference>
<evidence type="ECO:0000259" key="20">
    <source>
        <dbReference type="Pfam" id="PF08245"/>
    </source>
</evidence>
<dbReference type="InterPro" id="IPR036615">
    <property type="entry name" value="Mur_ligase_C_dom_sf"/>
</dbReference>
<evidence type="ECO:0000256" key="7">
    <source>
        <dbReference type="ARBA" id="ARBA00022490"/>
    </source>
</evidence>
<evidence type="ECO:0000256" key="15">
    <source>
        <dbReference type="ARBA" id="ARBA00032324"/>
    </source>
</evidence>
<evidence type="ECO:0000256" key="11">
    <source>
        <dbReference type="ARBA" id="ARBA00022960"/>
    </source>
</evidence>
<dbReference type="HAMAP" id="MF_00639">
    <property type="entry name" value="MurD"/>
    <property type="match status" value="1"/>
</dbReference>
<keyword evidence="7 17" id="KW-0963">Cytoplasm</keyword>
<comment type="pathway">
    <text evidence="3 17 18">Cell wall biogenesis; peptidoglycan biosynthesis.</text>
</comment>
<evidence type="ECO:0000256" key="5">
    <source>
        <dbReference type="ARBA" id="ARBA00012212"/>
    </source>
</evidence>
<organism evidence="21 22">
    <name type="scientific">Anaerosalibacter massiliensis</name>
    <dbReference type="NCBI Taxonomy" id="1347392"/>
    <lineage>
        <taxon>Bacteria</taxon>
        <taxon>Bacillati</taxon>
        <taxon>Bacillota</taxon>
        <taxon>Tissierellia</taxon>
        <taxon>Tissierellales</taxon>
        <taxon>Sporanaerobacteraceae</taxon>
        <taxon>Anaerosalibacter</taxon>
    </lineage>
</organism>
<keyword evidence="10 17" id="KW-0067">ATP-binding</keyword>
<name>A0A9X2MFV2_9FIRM</name>
<keyword evidence="9 17" id="KW-0547">Nucleotide-binding</keyword>
<dbReference type="GO" id="GO:0005524">
    <property type="term" value="F:ATP binding"/>
    <property type="evidence" value="ECO:0007669"/>
    <property type="project" value="UniProtKB-UniRule"/>
</dbReference>
<dbReference type="PANTHER" id="PTHR43692">
    <property type="entry name" value="UDP-N-ACETYLMURAMOYLALANINE--D-GLUTAMATE LIGASE"/>
    <property type="match status" value="1"/>
</dbReference>
<dbReference type="RefSeq" id="WP_257490068.1">
    <property type="nucleotide sequence ID" value="NZ_JANJZL010000001.1"/>
</dbReference>
<dbReference type="EMBL" id="JANJZL010000001">
    <property type="protein sequence ID" value="MCR2042894.1"/>
    <property type="molecule type" value="Genomic_DNA"/>
</dbReference>
<protein>
    <recommendedName>
        <fullName evidence="6 17">UDP-N-acetylmuramoylalanine--D-glutamate ligase</fullName>
        <ecNumber evidence="5 17">6.3.2.9</ecNumber>
    </recommendedName>
    <alternativeName>
        <fullName evidence="15 17">D-glutamic acid-adding enzyme</fullName>
    </alternativeName>
    <alternativeName>
        <fullName evidence="14 17">UDP-N-acetylmuramoyl-L-alanyl-D-glutamate synthetase</fullName>
    </alternativeName>
</protein>
<evidence type="ECO:0000256" key="14">
    <source>
        <dbReference type="ARBA" id="ARBA00030398"/>
    </source>
</evidence>
<proteinExistence type="inferred from homology"/>
<feature type="domain" description="Mur ligase central" evidence="20">
    <location>
        <begin position="113"/>
        <end position="290"/>
    </location>
</feature>
<keyword evidence="22" id="KW-1185">Reference proteome</keyword>
<dbReference type="AlphaFoldDB" id="A0A9X2MFV2"/>
<evidence type="ECO:0000256" key="4">
    <source>
        <dbReference type="ARBA" id="ARBA00010416"/>
    </source>
</evidence>
<dbReference type="Gene3D" id="3.90.190.20">
    <property type="entry name" value="Mur ligase, C-terminal domain"/>
    <property type="match status" value="1"/>
</dbReference>
<keyword evidence="17 18" id="KW-0132">Cell division</keyword>
<dbReference type="InterPro" id="IPR004101">
    <property type="entry name" value="Mur_ligase_C"/>
</dbReference>
<dbReference type="GO" id="GO:0071555">
    <property type="term" value="P:cell wall organization"/>
    <property type="evidence" value="ECO:0007669"/>
    <property type="project" value="UniProtKB-KW"/>
</dbReference>
<dbReference type="GO" id="GO:0008764">
    <property type="term" value="F:UDP-N-acetylmuramoylalanine-D-glutamate ligase activity"/>
    <property type="evidence" value="ECO:0007669"/>
    <property type="project" value="UniProtKB-UniRule"/>
</dbReference>
<evidence type="ECO:0000256" key="10">
    <source>
        <dbReference type="ARBA" id="ARBA00022840"/>
    </source>
</evidence>
<evidence type="ECO:0000313" key="21">
    <source>
        <dbReference type="EMBL" id="MCR2042894.1"/>
    </source>
</evidence>
<dbReference type="EC" id="6.3.2.9" evidence="5 17"/>
<comment type="subcellular location">
    <subcellularLocation>
        <location evidence="2 17 18">Cytoplasm</location>
    </subcellularLocation>
</comment>
<comment type="catalytic activity">
    <reaction evidence="16 17 18">
        <text>UDP-N-acetyl-alpha-D-muramoyl-L-alanine + D-glutamate + ATP = UDP-N-acetyl-alpha-D-muramoyl-L-alanyl-D-glutamate + ADP + phosphate + H(+)</text>
        <dbReference type="Rhea" id="RHEA:16429"/>
        <dbReference type="ChEBI" id="CHEBI:15378"/>
        <dbReference type="ChEBI" id="CHEBI:29986"/>
        <dbReference type="ChEBI" id="CHEBI:30616"/>
        <dbReference type="ChEBI" id="CHEBI:43474"/>
        <dbReference type="ChEBI" id="CHEBI:83898"/>
        <dbReference type="ChEBI" id="CHEBI:83900"/>
        <dbReference type="ChEBI" id="CHEBI:456216"/>
        <dbReference type="EC" id="6.3.2.9"/>
    </reaction>
</comment>
<dbReference type="Gene3D" id="3.40.50.720">
    <property type="entry name" value="NAD(P)-binding Rossmann-like Domain"/>
    <property type="match status" value="1"/>
</dbReference>
<evidence type="ECO:0000256" key="9">
    <source>
        <dbReference type="ARBA" id="ARBA00022741"/>
    </source>
</evidence>
<comment type="caution">
    <text evidence="21">The sequence shown here is derived from an EMBL/GenBank/DDBJ whole genome shotgun (WGS) entry which is preliminary data.</text>
</comment>
<keyword evidence="11 17" id="KW-0133">Cell shape</keyword>
<comment type="function">
    <text evidence="1 17 18">Cell wall formation. Catalyzes the addition of glutamate to the nucleotide precursor UDP-N-acetylmuramoyl-L-alanine (UMA).</text>
</comment>
<dbReference type="InterPro" id="IPR036565">
    <property type="entry name" value="Mur-like_cat_sf"/>
</dbReference>
<keyword evidence="8 17" id="KW-0436">Ligase</keyword>
<comment type="similarity">
    <text evidence="4 17">Belongs to the MurCDEF family.</text>
</comment>
<accession>A0A9X2MFV2</accession>
<dbReference type="SUPFAM" id="SSF53244">
    <property type="entry name" value="MurD-like peptide ligases, peptide-binding domain"/>
    <property type="match status" value="1"/>
</dbReference>
<sequence length="453" mass="50837">MELENKTVLILGLGISGVSTVKALNKLGADIIISDLKKKEELEEFLEDISPYPVKLFLGTNDIPLNNVDLIVKSPGIPFDIPIIEKAKKLDIEVINDLELAYRIIPKNKFIAITGTNGKTTTTTLTGEIFKKAGYSCHITGNIGVGILWEAVNSKEEDIFIVEASSFQLESTEKFKPKVSTILNITPDHINWHKSYKNYIDCKKKIFKSQDDTDFTVLNYDDEILRKSKDSINSNIIWFSVNNKLDDGVYIDGEDIVIKDGEEAIKVLPWKEVKMPGKHNLENVLSSIAISWSMGIDIEVIEDVLKNFEGLEHRIEYVTSIKGIKFYNDSKGTNPVSSIEAIKALEDSIILIAGGKDKESDFDEFVEVFKGRLKYLILLGETSKKIKETAIKHGFNNIYIVGSIKEAVNKSFQLGNSGDKILLSPACASWDMYKSFEERGKDFKKAVYSLKED</sequence>
<evidence type="ECO:0000256" key="18">
    <source>
        <dbReference type="RuleBase" id="RU003664"/>
    </source>
</evidence>
<gene>
    <name evidence="17 21" type="primary">murD</name>
    <name evidence="21" type="ORF">NSA23_02060</name>
</gene>
<reference evidence="21" key="1">
    <citation type="submission" date="2022-07" db="EMBL/GenBank/DDBJ databases">
        <title>Enhanced cultured diversity of the mouse gut microbiota enables custom-made synthetic communities.</title>
        <authorList>
            <person name="Afrizal A."/>
        </authorList>
    </citation>
    <scope>NUCLEOTIDE SEQUENCE</scope>
    <source>
        <strain evidence="21">DSM 29482</strain>
    </source>
</reference>
<dbReference type="SUPFAM" id="SSF51984">
    <property type="entry name" value="MurCD N-terminal domain"/>
    <property type="match status" value="1"/>
</dbReference>
<dbReference type="Pfam" id="PF02875">
    <property type="entry name" value="Mur_ligase_C"/>
    <property type="match status" value="1"/>
</dbReference>
<evidence type="ECO:0000256" key="3">
    <source>
        <dbReference type="ARBA" id="ARBA00004752"/>
    </source>
</evidence>
<dbReference type="PANTHER" id="PTHR43692:SF1">
    <property type="entry name" value="UDP-N-ACETYLMURAMOYLALANINE--D-GLUTAMATE LIGASE"/>
    <property type="match status" value="1"/>
</dbReference>
<evidence type="ECO:0000256" key="1">
    <source>
        <dbReference type="ARBA" id="ARBA00002734"/>
    </source>
</evidence>
<evidence type="ECO:0000256" key="13">
    <source>
        <dbReference type="ARBA" id="ARBA00023316"/>
    </source>
</evidence>
<keyword evidence="12 17" id="KW-0573">Peptidoglycan synthesis</keyword>
<evidence type="ECO:0000256" key="12">
    <source>
        <dbReference type="ARBA" id="ARBA00022984"/>
    </source>
</evidence>
<dbReference type="Pfam" id="PF08245">
    <property type="entry name" value="Mur_ligase_M"/>
    <property type="match status" value="1"/>
</dbReference>
<dbReference type="GO" id="GO:0051301">
    <property type="term" value="P:cell division"/>
    <property type="evidence" value="ECO:0007669"/>
    <property type="project" value="UniProtKB-KW"/>
</dbReference>
<dbReference type="GO" id="GO:0005737">
    <property type="term" value="C:cytoplasm"/>
    <property type="evidence" value="ECO:0007669"/>
    <property type="project" value="UniProtKB-SubCell"/>
</dbReference>
<dbReference type="GO" id="GO:0008360">
    <property type="term" value="P:regulation of cell shape"/>
    <property type="evidence" value="ECO:0007669"/>
    <property type="project" value="UniProtKB-KW"/>
</dbReference>
<feature type="binding site" evidence="17">
    <location>
        <begin position="115"/>
        <end position="121"/>
    </location>
    <ligand>
        <name>ATP</name>
        <dbReference type="ChEBI" id="CHEBI:30616"/>
    </ligand>
</feature>
<dbReference type="InterPro" id="IPR013221">
    <property type="entry name" value="Mur_ligase_cen"/>
</dbReference>
<evidence type="ECO:0000256" key="16">
    <source>
        <dbReference type="ARBA" id="ARBA00047632"/>
    </source>
</evidence>
<dbReference type="GO" id="GO:0009252">
    <property type="term" value="P:peptidoglycan biosynthetic process"/>
    <property type="evidence" value="ECO:0007669"/>
    <property type="project" value="UniProtKB-UniRule"/>
</dbReference>
<evidence type="ECO:0000313" key="22">
    <source>
        <dbReference type="Proteomes" id="UP001142078"/>
    </source>
</evidence>
<evidence type="ECO:0000256" key="8">
    <source>
        <dbReference type="ARBA" id="ARBA00022598"/>
    </source>
</evidence>
<dbReference type="Pfam" id="PF21799">
    <property type="entry name" value="MurD-like_N"/>
    <property type="match status" value="1"/>
</dbReference>
<evidence type="ECO:0000256" key="17">
    <source>
        <dbReference type="HAMAP-Rule" id="MF_00639"/>
    </source>
</evidence>
<keyword evidence="17 18" id="KW-0131">Cell cycle</keyword>
<dbReference type="NCBIfam" id="TIGR01087">
    <property type="entry name" value="murD"/>
    <property type="match status" value="1"/>
</dbReference>
<evidence type="ECO:0000256" key="6">
    <source>
        <dbReference type="ARBA" id="ARBA00015655"/>
    </source>
</evidence>
<dbReference type="SUPFAM" id="SSF53623">
    <property type="entry name" value="MurD-like peptide ligases, catalytic domain"/>
    <property type="match status" value="1"/>
</dbReference>